<dbReference type="EMBL" id="UINC01168289">
    <property type="protein sequence ID" value="SVD71252.1"/>
    <property type="molecule type" value="Genomic_DNA"/>
</dbReference>
<dbReference type="PANTHER" id="PTHR20883">
    <property type="entry name" value="PHYTANOYL-COA DIOXYGENASE DOMAIN CONTAINING 1"/>
    <property type="match status" value="1"/>
</dbReference>
<reference evidence="1" key="1">
    <citation type="submission" date="2018-05" db="EMBL/GenBank/DDBJ databases">
        <authorList>
            <person name="Lanie J.A."/>
            <person name="Ng W.-L."/>
            <person name="Kazmierczak K.M."/>
            <person name="Andrzejewski T.M."/>
            <person name="Davidsen T.M."/>
            <person name="Wayne K.J."/>
            <person name="Tettelin H."/>
            <person name="Glass J.I."/>
            <person name="Rusch D."/>
            <person name="Podicherti R."/>
            <person name="Tsui H.-C.T."/>
            <person name="Winkler M.E."/>
        </authorList>
    </citation>
    <scope>NUCLEOTIDE SEQUENCE</scope>
</reference>
<evidence type="ECO:0000313" key="1">
    <source>
        <dbReference type="EMBL" id="SVD71252.1"/>
    </source>
</evidence>
<dbReference type="AlphaFoldDB" id="A0A382XJF7"/>
<accession>A0A382XJF7</accession>
<dbReference type="Pfam" id="PF05721">
    <property type="entry name" value="PhyH"/>
    <property type="match status" value="1"/>
</dbReference>
<gene>
    <name evidence="1" type="ORF">METZ01_LOCUS424106</name>
</gene>
<proteinExistence type="predicted"/>
<dbReference type="InterPro" id="IPR008775">
    <property type="entry name" value="Phytyl_CoA_dOase-like"/>
</dbReference>
<sequence length="162" mass="18440">MEFPTELTRAKINEFRQRGFCVTPDILKLSEIEQFGAAVDLEVRVRTRHDRRPLQEKTVYEQSFIQCMRLWESSEQVRALSCHTGLAGLAAQLLQEPTILLWQDQALYKEPGGRETTAHQDQPFWPIGDAPLVSAWIPLDDVTVESGAMAYVPTSQELGRLQ</sequence>
<dbReference type="PANTHER" id="PTHR20883:SF46">
    <property type="entry name" value="PHYTANOYL-COA HYDROXYLASE"/>
    <property type="match status" value="1"/>
</dbReference>
<organism evidence="1">
    <name type="scientific">marine metagenome</name>
    <dbReference type="NCBI Taxonomy" id="408172"/>
    <lineage>
        <taxon>unclassified sequences</taxon>
        <taxon>metagenomes</taxon>
        <taxon>ecological metagenomes</taxon>
    </lineage>
</organism>
<name>A0A382XJF7_9ZZZZ</name>
<evidence type="ECO:0008006" key="2">
    <source>
        <dbReference type="Google" id="ProtNLM"/>
    </source>
</evidence>
<dbReference type="Gene3D" id="2.60.120.620">
    <property type="entry name" value="q2cbj1_9rhob like domain"/>
    <property type="match status" value="1"/>
</dbReference>
<dbReference type="SUPFAM" id="SSF51197">
    <property type="entry name" value="Clavaminate synthase-like"/>
    <property type="match status" value="1"/>
</dbReference>
<feature type="non-terminal residue" evidence="1">
    <location>
        <position position="162"/>
    </location>
</feature>
<protein>
    <recommendedName>
        <fullName evidence="2">Phytanoyl-CoA dioxygenase</fullName>
    </recommendedName>
</protein>